<name>A0AAP0LI28_9ROSI</name>
<evidence type="ECO:0000256" key="1">
    <source>
        <dbReference type="ARBA" id="ARBA00004123"/>
    </source>
</evidence>
<dbReference type="AlphaFoldDB" id="A0AAP0LI28"/>
<proteinExistence type="predicted"/>
<evidence type="ECO:0000256" key="2">
    <source>
        <dbReference type="ARBA" id="ARBA00023242"/>
    </source>
</evidence>
<dbReference type="EMBL" id="JBCGBO010000025">
    <property type="protein sequence ID" value="KAK9175496.1"/>
    <property type="molecule type" value="Genomic_DNA"/>
</dbReference>
<comment type="caution">
    <text evidence="5">The sequence shown here is derived from an EMBL/GenBank/DDBJ whole genome shotgun (WGS) entry which is preliminary data.</text>
</comment>
<feature type="compositionally biased region" description="Polar residues" evidence="3">
    <location>
        <begin position="1"/>
        <end position="21"/>
    </location>
</feature>
<reference evidence="5 6" key="1">
    <citation type="submission" date="2024-05" db="EMBL/GenBank/DDBJ databases">
        <title>Haplotype-resolved chromosome-level genome assembly of Huyou (Citrus changshanensis).</title>
        <authorList>
            <person name="Miao C."/>
            <person name="Chen W."/>
            <person name="Wu Y."/>
            <person name="Wang L."/>
            <person name="Zhao S."/>
            <person name="Grierson D."/>
            <person name="Xu C."/>
            <person name="Chen K."/>
        </authorList>
    </citation>
    <scope>NUCLEOTIDE SEQUENCE [LARGE SCALE GENOMIC DNA]</scope>
    <source>
        <strain evidence="5">01-14</strain>
        <tissue evidence="5">Leaf</tissue>
    </source>
</reference>
<accession>A0AAP0LI28</accession>
<feature type="compositionally biased region" description="Basic and acidic residues" evidence="3">
    <location>
        <begin position="175"/>
        <end position="184"/>
    </location>
</feature>
<dbReference type="Pfam" id="PF10187">
    <property type="entry name" value="FAM192A_Fyv6_N"/>
    <property type="match status" value="1"/>
</dbReference>
<dbReference type="PANTHER" id="PTHR34118">
    <property type="entry name" value="NF-KAPPA-B INHIBITOR-LIKE PROTEIN-RELATED"/>
    <property type="match status" value="1"/>
</dbReference>
<feature type="compositionally biased region" description="Low complexity" evidence="3">
    <location>
        <begin position="202"/>
        <end position="221"/>
    </location>
</feature>
<dbReference type="GO" id="GO:0005634">
    <property type="term" value="C:nucleus"/>
    <property type="evidence" value="ECO:0007669"/>
    <property type="project" value="UniProtKB-SubCell"/>
</dbReference>
<evidence type="ECO:0000313" key="6">
    <source>
        <dbReference type="Proteomes" id="UP001428341"/>
    </source>
</evidence>
<keyword evidence="2" id="KW-0539">Nucleus</keyword>
<dbReference type="InterPro" id="IPR019331">
    <property type="entry name" value="FAM192A/Fyv6_N"/>
</dbReference>
<feature type="compositionally biased region" description="Basic and acidic residues" evidence="3">
    <location>
        <begin position="25"/>
        <end position="64"/>
    </location>
</feature>
<evidence type="ECO:0000313" key="5">
    <source>
        <dbReference type="EMBL" id="KAK9175496.1"/>
    </source>
</evidence>
<organism evidence="5 6">
    <name type="scientific">Citrus x changshan-huyou</name>
    <dbReference type="NCBI Taxonomy" id="2935761"/>
    <lineage>
        <taxon>Eukaryota</taxon>
        <taxon>Viridiplantae</taxon>
        <taxon>Streptophyta</taxon>
        <taxon>Embryophyta</taxon>
        <taxon>Tracheophyta</taxon>
        <taxon>Spermatophyta</taxon>
        <taxon>Magnoliopsida</taxon>
        <taxon>eudicotyledons</taxon>
        <taxon>Gunneridae</taxon>
        <taxon>Pentapetalae</taxon>
        <taxon>rosids</taxon>
        <taxon>malvids</taxon>
        <taxon>Sapindales</taxon>
        <taxon>Rutaceae</taxon>
        <taxon>Aurantioideae</taxon>
        <taxon>Citrus</taxon>
    </lineage>
</organism>
<dbReference type="PANTHER" id="PTHR34118:SF1">
    <property type="entry name" value="NF-KAPPA-B INHIBITOR-LIKE PROTEIN"/>
    <property type="match status" value="1"/>
</dbReference>
<keyword evidence="6" id="KW-1185">Reference proteome</keyword>
<evidence type="ECO:0000259" key="4">
    <source>
        <dbReference type="Pfam" id="PF10187"/>
    </source>
</evidence>
<feature type="domain" description="FAM192A/Fyv6 N-terminal" evidence="4">
    <location>
        <begin position="20"/>
        <end position="105"/>
    </location>
</feature>
<sequence length="484" mass="54591">MADEQSTATSSNALRINSVSEEQLDEAKKTRGERVEDGTAQRDRPIHEILNENKAKKKKELEDRRKHKPPTSLDEDEAQFLDGWESYKKEKERRLADEEAMEVRRSRAAVASQCVASKETLTSHDDDHHQQRLIIGKKNPASCPLSSIMKVVPLAKKPKKDFQSVAAESSSGTLEKIDAAEKFPKPAMLKRNRGDADHNKSPKPLSKKTSPSSLLRTSTRPVSEVAEEDILQMFFKDRELNGDFISKASDMFWLKGASKFADSDADAGKFADNSEQAHQVIESDNNDGFLKLSKTREWLLGDNSAPINKKPSAKALQDDSERRRKLNFLKYEALKRELMLLSVGIGTACSGYCLIMLSVQCSCLYLRLLYQHADRLSKEMVPQIFMQKKSKKIGIRSEDLKDFLERSIKGSSLALSSPRLVIPATVYGLWALSHRYFANDFFDFQIVPAMVGMFVYKAAALVQVYRDNEDLQLVFPENEEGSSD</sequence>
<evidence type="ECO:0000256" key="3">
    <source>
        <dbReference type="SAM" id="MobiDB-lite"/>
    </source>
</evidence>
<protein>
    <recommendedName>
        <fullName evidence="4">FAM192A/Fyv6 N-terminal domain-containing protein</fullName>
    </recommendedName>
</protein>
<gene>
    <name evidence="5" type="ORF">WN944_027503</name>
</gene>
<feature type="region of interest" description="Disordered" evidence="3">
    <location>
        <begin position="161"/>
        <end position="221"/>
    </location>
</feature>
<comment type="subcellular location">
    <subcellularLocation>
        <location evidence="1">Nucleus</location>
    </subcellularLocation>
</comment>
<feature type="region of interest" description="Disordered" evidence="3">
    <location>
        <begin position="1"/>
        <end position="79"/>
    </location>
</feature>
<dbReference type="Proteomes" id="UP001428341">
    <property type="component" value="Unassembled WGS sequence"/>
</dbReference>